<feature type="region of interest" description="Disordered" evidence="1">
    <location>
        <begin position="40"/>
        <end position="65"/>
    </location>
</feature>
<reference evidence="3" key="1">
    <citation type="journal article" date="2019" name="Int. J. Syst. Evol. Microbiol.">
        <title>The Global Catalogue of Microorganisms (GCM) 10K type strain sequencing project: providing services to taxonomists for standard genome sequencing and annotation.</title>
        <authorList>
            <consortium name="The Broad Institute Genomics Platform"/>
            <consortium name="The Broad Institute Genome Sequencing Center for Infectious Disease"/>
            <person name="Wu L."/>
            <person name="Ma J."/>
        </authorList>
    </citation>
    <scope>NUCLEOTIDE SEQUENCE [LARGE SCALE GENOMIC DNA]</scope>
    <source>
        <strain evidence="3">KLKA75</strain>
    </source>
</reference>
<name>A0ABV9U8T7_9ACTN</name>
<evidence type="ECO:0000256" key="1">
    <source>
        <dbReference type="SAM" id="MobiDB-lite"/>
    </source>
</evidence>
<gene>
    <name evidence="2" type="ORF">ACFPCY_35205</name>
</gene>
<protein>
    <submittedName>
        <fullName evidence="2">Uncharacterized protein</fullName>
    </submittedName>
</protein>
<evidence type="ECO:0000313" key="3">
    <source>
        <dbReference type="Proteomes" id="UP001595872"/>
    </source>
</evidence>
<comment type="caution">
    <text evidence="2">The sequence shown here is derived from an EMBL/GenBank/DDBJ whole genome shotgun (WGS) entry which is preliminary data.</text>
</comment>
<dbReference type="RefSeq" id="WP_378262655.1">
    <property type="nucleotide sequence ID" value="NZ_JBHSIT010000012.1"/>
</dbReference>
<dbReference type="EMBL" id="JBHSIT010000012">
    <property type="protein sequence ID" value="MFC4912594.1"/>
    <property type="molecule type" value="Genomic_DNA"/>
</dbReference>
<dbReference type="Proteomes" id="UP001595872">
    <property type="component" value="Unassembled WGS sequence"/>
</dbReference>
<organism evidence="2 3">
    <name type="scientific">Actinomadura gamaensis</name>
    <dbReference type="NCBI Taxonomy" id="1763541"/>
    <lineage>
        <taxon>Bacteria</taxon>
        <taxon>Bacillati</taxon>
        <taxon>Actinomycetota</taxon>
        <taxon>Actinomycetes</taxon>
        <taxon>Streptosporangiales</taxon>
        <taxon>Thermomonosporaceae</taxon>
        <taxon>Actinomadura</taxon>
    </lineage>
</organism>
<sequence>MPTFPDAPLDITVELQISGSWVDITGDVLTRDSITINRGRSDEASTADPSKATFTLRNSAGRYSPRNPASPYYGLLGRNTPVRISAAGSVRFVGEVASWPVRWDTSGRDVYAQVEAAGIGRRLGQGAKALSSALTRSISGAAPYTAWWPLEDAPGSSRAAPAYSGLAPMRASGAVTFTGEASGGTGGGVSFGSDGRLFGAVNGPANWAIAVWIDVPLDAKIDGTDVAPLLTWTTPGGPKSVTWDLWYTAGILTMESADAGNNSVFVKQGNVDLRGRGPTQFLVTGQQSGANIAVTVEIDGVLVITASSPADTATPVRAVGLNMFGVPGQSGSASHLIVAPASRAASLRGHVPAGSGYRGETAAARIVRLAAEEGIAVEVVGTTAADSTPLGPQQPRTMLELLDEAADADAGTLYERRDALAYRYRPRAADYNTPPALVLDYAAGQISAPLEPVDDDLAVRNDVTVSREGGSSARVVQTSGPLSVLPPPDGVGVYDTSVTLNLADDGQLVEHAGWRVWLGTTDEARYPTVPLRLHRHPGLIPAATALDVRSHIRMTNLPAWLPPDPVDALVTGYTETLEPLRWTLDLITTPASPYTVAVADDLVVGRVDTDGSQLAAAVTATATTLTVTTSGAPAWTTTAADFPLNIVVDAEIMRVTAITGTGSTQTFTVVRAMGGFRAAHSAGSDVRLAVPPVTAL</sequence>
<proteinExistence type="predicted"/>
<evidence type="ECO:0000313" key="2">
    <source>
        <dbReference type="EMBL" id="MFC4912594.1"/>
    </source>
</evidence>
<keyword evidence="3" id="KW-1185">Reference proteome</keyword>
<accession>A0ABV9U8T7</accession>